<dbReference type="RefSeq" id="WP_011904006.1">
    <property type="nucleotide sequence ID" value="NC_009380.1"/>
</dbReference>
<evidence type="ECO:0000313" key="2">
    <source>
        <dbReference type="EMBL" id="ABP52569.1"/>
    </source>
</evidence>
<dbReference type="PROSITE" id="PS51186">
    <property type="entry name" value="GNAT"/>
    <property type="match status" value="1"/>
</dbReference>
<reference evidence="3" key="1">
    <citation type="journal article" date="2007" name="Proc. Natl. Acad. Sci. U.S.A.">
        <title>Genome sequencing reveals complex secondary metabolome in the marine actinomycete Salinispora tropica.</title>
        <authorList>
            <person name="Udwary D.W."/>
            <person name="Zeigler L."/>
            <person name="Asolkar R.N."/>
            <person name="Singan V."/>
            <person name="Lapidus A."/>
            <person name="Fenical W."/>
            <person name="Jensen P.R."/>
            <person name="Moore B.S."/>
        </authorList>
    </citation>
    <scope>NUCLEOTIDE SEQUENCE [LARGE SCALE GENOMIC DNA]</scope>
    <source>
        <strain evidence="3">ATCC BAA-916 / DSM 44818 / CNB-440</strain>
    </source>
</reference>
<keyword evidence="3" id="KW-1185">Reference proteome</keyword>
<feature type="domain" description="N-acetyltransferase" evidence="1">
    <location>
        <begin position="5"/>
        <end position="159"/>
    </location>
</feature>
<dbReference type="Pfam" id="PF00583">
    <property type="entry name" value="Acetyltransf_1"/>
    <property type="match status" value="1"/>
</dbReference>
<dbReference type="PANTHER" id="PTHR43072:SF60">
    <property type="entry name" value="L-2,4-DIAMINOBUTYRIC ACID ACETYLTRANSFERASE"/>
    <property type="match status" value="1"/>
</dbReference>
<dbReference type="PANTHER" id="PTHR43072">
    <property type="entry name" value="N-ACETYLTRANSFERASE"/>
    <property type="match status" value="1"/>
</dbReference>
<proteinExistence type="predicted"/>
<evidence type="ECO:0000259" key="1">
    <source>
        <dbReference type="PROSITE" id="PS51186"/>
    </source>
</evidence>
<dbReference type="eggNOG" id="COG0456">
    <property type="taxonomic scope" value="Bacteria"/>
</dbReference>
<dbReference type="CDD" id="cd04301">
    <property type="entry name" value="NAT_SF"/>
    <property type="match status" value="1"/>
</dbReference>
<dbReference type="EMBL" id="CP000667">
    <property type="protein sequence ID" value="ABP52569.1"/>
    <property type="molecule type" value="Genomic_DNA"/>
</dbReference>
<accession>A4X119</accession>
<dbReference type="STRING" id="369723.Strop_0084"/>
<name>A4X119_SALTO</name>
<sequence>MGQVVKLRDMRQDEYDVYSDQQLREYVEAQTGLVSTEAARRKALRDREQFLPHGLATERHRLLVAENSGGEVVGAVWLGLDDPRSKSAEMAWIFDIRVDPAHRRLGYGAAILSAVEELAREAGALRLGLNVFGHNAPAIALYERSGYEMTTQQMAKPLR</sequence>
<dbReference type="GO" id="GO:0016747">
    <property type="term" value="F:acyltransferase activity, transferring groups other than amino-acyl groups"/>
    <property type="evidence" value="ECO:0007669"/>
    <property type="project" value="InterPro"/>
</dbReference>
<evidence type="ECO:0000313" key="3">
    <source>
        <dbReference type="Proteomes" id="UP000000235"/>
    </source>
</evidence>
<dbReference type="SUPFAM" id="SSF55729">
    <property type="entry name" value="Acyl-CoA N-acyltransferases (Nat)"/>
    <property type="match status" value="1"/>
</dbReference>
<organism evidence="2 3">
    <name type="scientific">Salinispora tropica (strain ATCC BAA-916 / DSM 44818 / JCM 13857 / NBRC 105044 / CNB-440)</name>
    <dbReference type="NCBI Taxonomy" id="369723"/>
    <lineage>
        <taxon>Bacteria</taxon>
        <taxon>Bacillati</taxon>
        <taxon>Actinomycetota</taxon>
        <taxon>Actinomycetes</taxon>
        <taxon>Micromonosporales</taxon>
        <taxon>Micromonosporaceae</taxon>
        <taxon>Salinispora</taxon>
    </lineage>
</organism>
<dbReference type="Gene3D" id="3.40.630.30">
    <property type="match status" value="1"/>
</dbReference>
<dbReference type="Proteomes" id="UP000000235">
    <property type="component" value="Chromosome"/>
</dbReference>
<protein>
    <submittedName>
        <fullName evidence="2">Acetyltransferase, GNAT family</fullName>
    </submittedName>
</protein>
<gene>
    <name evidence="2" type="ordered locus">Strop_0084</name>
</gene>
<keyword evidence="2" id="KW-0808">Transferase</keyword>
<dbReference type="InterPro" id="IPR016181">
    <property type="entry name" value="Acyl_CoA_acyltransferase"/>
</dbReference>
<dbReference type="HOGENOM" id="CLU_122305_0_0_11"/>
<dbReference type="AlphaFoldDB" id="A4X119"/>
<dbReference type="PATRIC" id="fig|369723.5.peg.84"/>
<dbReference type="KEGG" id="stp:Strop_0084"/>
<dbReference type="InterPro" id="IPR000182">
    <property type="entry name" value="GNAT_dom"/>
</dbReference>